<dbReference type="InterPro" id="IPR046346">
    <property type="entry name" value="Aminoacid_DH-like_N_sf"/>
</dbReference>
<dbReference type="GO" id="GO:0019632">
    <property type="term" value="P:shikimate metabolic process"/>
    <property type="evidence" value="ECO:0007669"/>
    <property type="project" value="InterPro"/>
</dbReference>
<dbReference type="GO" id="GO:0009423">
    <property type="term" value="P:chorismate biosynthetic process"/>
    <property type="evidence" value="ECO:0007669"/>
    <property type="project" value="UniProtKB-UniRule"/>
</dbReference>
<protein>
    <recommendedName>
        <fullName evidence="2 8">Shikimate dehydrogenase (NADP(+))</fullName>
        <shortName evidence="8">SDH</shortName>
        <ecNumber evidence="2 8">1.1.1.25</ecNumber>
    </recommendedName>
</protein>
<feature type="binding site" evidence="8">
    <location>
        <position position="92"/>
    </location>
    <ligand>
        <name>shikimate</name>
        <dbReference type="ChEBI" id="CHEBI:36208"/>
    </ligand>
</feature>
<keyword evidence="3 8" id="KW-0028">Amino-acid biosynthesis</keyword>
<dbReference type="GO" id="GO:0009073">
    <property type="term" value="P:aromatic amino acid family biosynthetic process"/>
    <property type="evidence" value="ECO:0007669"/>
    <property type="project" value="UniProtKB-KW"/>
</dbReference>
<reference evidence="12 13" key="1">
    <citation type="submission" date="2015-09" db="EMBL/GenBank/DDBJ databases">
        <authorList>
            <consortium name="Swine Surveillance"/>
        </authorList>
    </citation>
    <scope>NUCLEOTIDE SEQUENCE [LARGE SCALE GENOMIC DNA]</scope>
    <source>
        <strain evidence="12 13">16</strain>
    </source>
</reference>
<dbReference type="GO" id="GO:0004764">
    <property type="term" value="F:shikimate 3-dehydrogenase (NADP+) activity"/>
    <property type="evidence" value="ECO:0007669"/>
    <property type="project" value="UniProtKB-UniRule"/>
</dbReference>
<dbReference type="AlphaFoldDB" id="A0A0N8GF22"/>
<dbReference type="Pfam" id="PF08501">
    <property type="entry name" value="Shikimate_dh_N"/>
    <property type="match status" value="1"/>
</dbReference>
<comment type="subunit">
    <text evidence="8">Homodimer.</text>
</comment>
<evidence type="ECO:0000313" key="13">
    <source>
        <dbReference type="Proteomes" id="UP000048984"/>
    </source>
</evidence>
<dbReference type="InterPro" id="IPR022893">
    <property type="entry name" value="Shikimate_DH_fam"/>
</dbReference>
<evidence type="ECO:0000259" key="10">
    <source>
        <dbReference type="Pfam" id="PF08501"/>
    </source>
</evidence>
<feature type="binding site" evidence="8">
    <location>
        <position position="244"/>
    </location>
    <ligand>
        <name>NADP(+)</name>
        <dbReference type="ChEBI" id="CHEBI:58349"/>
    </ligand>
</feature>
<comment type="similarity">
    <text evidence="8">Belongs to the shikimate dehydrogenase family.</text>
</comment>
<feature type="binding site" evidence="8">
    <location>
        <position position="107"/>
    </location>
    <ligand>
        <name>shikimate</name>
        <dbReference type="ChEBI" id="CHEBI:36208"/>
    </ligand>
</feature>
<dbReference type="RefSeq" id="WP_054359276.1">
    <property type="nucleotide sequence ID" value="NZ_LJYW01000001.1"/>
</dbReference>
<sequence length="283" mass="30157">MSDGKPGTRACVIGWPVDHARSPLIHGYWLDRYGLDGTYERVAVAPEEIDAFFRRFPDSGYAGCNVTVPHKEAALAACAEVEPVARAIGAVNTLWMDGGKLCGTNTDALGFLANLDETAPGWDNEPGPALVLGAGGAARAVVWALIQRGFQPKIANRNVARAEDLAHAFGGGTEAYPWEARQALLWDARLLVNTTSLGMKGVGDIGLDLRGARGDALVTDIVYVPLVTDLLDLATSYGLRTVDGLGMLLHQAVPGFERWFGLRPTVDAGLRARIVADIEGRAP</sequence>
<evidence type="ECO:0000256" key="1">
    <source>
        <dbReference type="ARBA" id="ARBA00004871"/>
    </source>
</evidence>
<evidence type="ECO:0000256" key="4">
    <source>
        <dbReference type="ARBA" id="ARBA00022857"/>
    </source>
</evidence>
<keyword evidence="6 8" id="KW-0057">Aromatic amino acid biosynthesis</keyword>
<dbReference type="Gene3D" id="3.40.50.10860">
    <property type="entry name" value="Leucine Dehydrogenase, chain A, domain 1"/>
    <property type="match status" value="1"/>
</dbReference>
<dbReference type="InterPro" id="IPR013708">
    <property type="entry name" value="Shikimate_DH-bd_N"/>
</dbReference>
<reference evidence="12 13" key="2">
    <citation type="submission" date="2015-10" db="EMBL/GenBank/DDBJ databases">
        <title>Draft Genome Sequence of Prosthecomicrobium hirschii ATCC 27832.</title>
        <authorList>
            <person name="Daniel J."/>
            <person name="Givan S.A."/>
            <person name="Brun Y.V."/>
            <person name="Brown P.J."/>
        </authorList>
    </citation>
    <scope>NUCLEOTIDE SEQUENCE [LARGE SCALE GENOMIC DNA]</scope>
    <source>
        <strain evidence="12 13">16</strain>
    </source>
</reference>
<dbReference type="Gene3D" id="3.40.50.720">
    <property type="entry name" value="NAD(P)-binding Rossmann-like Domain"/>
    <property type="match status" value="1"/>
</dbReference>
<feature type="binding site" evidence="8">
    <location>
        <position position="223"/>
    </location>
    <ligand>
        <name>shikimate</name>
        <dbReference type="ChEBI" id="CHEBI:36208"/>
    </ligand>
</feature>
<dbReference type="PANTHER" id="PTHR21089:SF1">
    <property type="entry name" value="BIFUNCTIONAL 3-DEHYDROQUINATE DEHYDRATASE_SHIKIMATE DEHYDROGENASE, CHLOROPLASTIC"/>
    <property type="match status" value="1"/>
</dbReference>
<gene>
    <name evidence="8" type="primary">aroE</name>
    <name evidence="12" type="ORF">ABB55_13535</name>
</gene>
<proteinExistence type="inferred from homology"/>
<feature type="domain" description="Shikimate dehydrogenase substrate binding N-terminal" evidence="10">
    <location>
        <begin position="12"/>
        <end position="94"/>
    </location>
</feature>
<evidence type="ECO:0000256" key="8">
    <source>
        <dbReference type="HAMAP-Rule" id="MF_00222"/>
    </source>
</evidence>
<comment type="pathway">
    <text evidence="1 8">Metabolic intermediate biosynthesis; chorismate biosynthesis; chorismate from D-erythrose 4-phosphate and phosphoenolpyruvate: step 4/7.</text>
</comment>
<keyword evidence="5 8" id="KW-0560">Oxidoreductase</keyword>
<dbReference type="Pfam" id="PF18317">
    <property type="entry name" value="SDH_C"/>
    <property type="match status" value="1"/>
</dbReference>
<dbReference type="NCBIfam" id="TIGR00507">
    <property type="entry name" value="aroE"/>
    <property type="match status" value="1"/>
</dbReference>
<comment type="catalytic activity">
    <reaction evidence="7 8">
        <text>shikimate + NADP(+) = 3-dehydroshikimate + NADPH + H(+)</text>
        <dbReference type="Rhea" id="RHEA:17737"/>
        <dbReference type="ChEBI" id="CHEBI:15378"/>
        <dbReference type="ChEBI" id="CHEBI:16630"/>
        <dbReference type="ChEBI" id="CHEBI:36208"/>
        <dbReference type="ChEBI" id="CHEBI:57783"/>
        <dbReference type="ChEBI" id="CHEBI:58349"/>
        <dbReference type="EC" id="1.1.1.25"/>
    </reaction>
</comment>
<comment type="caution">
    <text evidence="8">Lacks conserved residue(s) required for the propagation of feature annotation.</text>
</comment>
<feature type="binding site" evidence="8">
    <location>
        <position position="251"/>
    </location>
    <ligand>
        <name>shikimate</name>
        <dbReference type="ChEBI" id="CHEBI:36208"/>
    </ligand>
</feature>
<keyword evidence="13" id="KW-1185">Reference proteome</keyword>
<dbReference type="GO" id="GO:0050661">
    <property type="term" value="F:NADP binding"/>
    <property type="evidence" value="ECO:0007669"/>
    <property type="project" value="InterPro"/>
</dbReference>
<feature type="domain" description="SDH C-terminal" evidence="11">
    <location>
        <begin position="244"/>
        <end position="268"/>
    </location>
</feature>
<feature type="binding site" evidence="8">
    <location>
        <position position="221"/>
    </location>
    <ligand>
        <name>NADP(+)</name>
        <dbReference type="ChEBI" id="CHEBI:58349"/>
    </ligand>
</feature>
<evidence type="ECO:0000313" key="12">
    <source>
        <dbReference type="EMBL" id="KPL53113.1"/>
    </source>
</evidence>
<dbReference type="EMBL" id="LJYW01000001">
    <property type="protein sequence ID" value="KPL53113.1"/>
    <property type="molecule type" value="Genomic_DNA"/>
</dbReference>
<evidence type="ECO:0000259" key="9">
    <source>
        <dbReference type="Pfam" id="PF01488"/>
    </source>
</evidence>
<dbReference type="GO" id="GO:0008652">
    <property type="term" value="P:amino acid biosynthetic process"/>
    <property type="evidence" value="ECO:0007669"/>
    <property type="project" value="UniProtKB-KW"/>
</dbReference>
<evidence type="ECO:0000256" key="2">
    <source>
        <dbReference type="ARBA" id="ARBA00012962"/>
    </source>
</evidence>
<dbReference type="UniPathway" id="UPA00053">
    <property type="reaction ID" value="UER00087"/>
</dbReference>
<organism evidence="12 13">
    <name type="scientific">Prosthecodimorpha hirschii</name>
    <dbReference type="NCBI Taxonomy" id="665126"/>
    <lineage>
        <taxon>Bacteria</taxon>
        <taxon>Pseudomonadati</taxon>
        <taxon>Pseudomonadota</taxon>
        <taxon>Alphaproteobacteria</taxon>
        <taxon>Hyphomicrobiales</taxon>
        <taxon>Ancalomicrobiaceae</taxon>
        <taxon>Prosthecodimorpha</taxon>
    </lineage>
</organism>
<accession>A0A0N8GF22</accession>
<evidence type="ECO:0000256" key="5">
    <source>
        <dbReference type="ARBA" id="ARBA00023002"/>
    </source>
</evidence>
<dbReference type="InterPro" id="IPR041121">
    <property type="entry name" value="SDH_C"/>
</dbReference>
<feature type="active site" description="Proton acceptor" evidence="8">
    <location>
        <position position="71"/>
    </location>
</feature>
<dbReference type="STRING" id="665126.ABB55_13535"/>
<comment type="caution">
    <text evidence="12">The sequence shown here is derived from an EMBL/GenBank/DDBJ whole genome shotgun (WGS) entry which is preliminary data.</text>
</comment>
<dbReference type="CDD" id="cd01065">
    <property type="entry name" value="NAD_bind_Shikimate_DH"/>
    <property type="match status" value="1"/>
</dbReference>
<dbReference type="Pfam" id="PF01488">
    <property type="entry name" value="Shikimate_DH"/>
    <property type="match status" value="1"/>
</dbReference>
<evidence type="ECO:0000259" key="11">
    <source>
        <dbReference type="Pfam" id="PF18317"/>
    </source>
</evidence>
<dbReference type="HAMAP" id="MF_00222">
    <property type="entry name" value="Shikimate_DH_AroE"/>
    <property type="match status" value="1"/>
</dbReference>
<dbReference type="SUPFAM" id="SSF51735">
    <property type="entry name" value="NAD(P)-binding Rossmann-fold domains"/>
    <property type="match status" value="1"/>
</dbReference>
<name>A0A0N8GF22_9HYPH</name>
<feature type="domain" description="Quinate/shikimate 5-dehydrogenase/glutamyl-tRNA reductase" evidence="9">
    <location>
        <begin position="129"/>
        <end position="195"/>
    </location>
</feature>
<dbReference type="InterPro" id="IPR006151">
    <property type="entry name" value="Shikm_DH/Glu-tRNA_Rdtase"/>
</dbReference>
<dbReference type="EC" id="1.1.1.25" evidence="2 8"/>
<evidence type="ECO:0000256" key="7">
    <source>
        <dbReference type="ARBA" id="ARBA00049442"/>
    </source>
</evidence>
<dbReference type="PANTHER" id="PTHR21089">
    <property type="entry name" value="SHIKIMATE DEHYDROGENASE"/>
    <property type="match status" value="1"/>
</dbReference>
<dbReference type="InterPro" id="IPR011342">
    <property type="entry name" value="Shikimate_DH"/>
</dbReference>
<dbReference type="SUPFAM" id="SSF53223">
    <property type="entry name" value="Aminoacid dehydrogenase-like, N-terminal domain"/>
    <property type="match status" value="1"/>
</dbReference>
<feature type="binding site" evidence="8">
    <location>
        <begin position="133"/>
        <end position="137"/>
    </location>
    <ligand>
        <name>NADP(+)</name>
        <dbReference type="ChEBI" id="CHEBI:58349"/>
    </ligand>
</feature>
<dbReference type="InterPro" id="IPR036291">
    <property type="entry name" value="NAD(P)-bd_dom_sf"/>
</dbReference>
<evidence type="ECO:0000256" key="6">
    <source>
        <dbReference type="ARBA" id="ARBA00023141"/>
    </source>
</evidence>
<evidence type="ECO:0000256" key="3">
    <source>
        <dbReference type="ARBA" id="ARBA00022605"/>
    </source>
</evidence>
<dbReference type="Proteomes" id="UP000048984">
    <property type="component" value="Unassembled WGS sequence"/>
</dbReference>
<dbReference type="NCBIfam" id="NF001312">
    <property type="entry name" value="PRK00258.1-4"/>
    <property type="match status" value="1"/>
</dbReference>
<feature type="binding site" evidence="8">
    <location>
        <position position="67"/>
    </location>
    <ligand>
        <name>shikimate</name>
        <dbReference type="ChEBI" id="CHEBI:36208"/>
    </ligand>
</feature>
<dbReference type="GO" id="GO:0005829">
    <property type="term" value="C:cytosol"/>
    <property type="evidence" value="ECO:0007669"/>
    <property type="project" value="TreeGrafter"/>
</dbReference>
<keyword evidence="4 8" id="KW-0521">NADP</keyword>
<comment type="function">
    <text evidence="8">Involved in the biosynthesis of the chorismate, which leads to the biosynthesis of aromatic amino acids. Catalyzes the reversible NADPH linked reduction of 3-dehydroshikimate (DHSA) to yield shikimate (SA).</text>
</comment>